<gene>
    <name evidence="6" type="ORF">JOF44_002410</name>
</gene>
<protein>
    <submittedName>
        <fullName evidence="6">AcrR family transcriptional regulator</fullName>
    </submittedName>
</protein>
<keyword evidence="1" id="KW-0805">Transcription regulation</keyword>
<dbReference type="PANTHER" id="PTHR30055:SF234">
    <property type="entry name" value="HTH-TYPE TRANSCRIPTIONAL REGULATOR BETI"/>
    <property type="match status" value="1"/>
</dbReference>
<organism evidence="6 7">
    <name type="scientific">Brachybacterium fresconis</name>
    <dbReference type="NCBI Taxonomy" id="173363"/>
    <lineage>
        <taxon>Bacteria</taxon>
        <taxon>Bacillati</taxon>
        <taxon>Actinomycetota</taxon>
        <taxon>Actinomycetes</taxon>
        <taxon>Micrococcales</taxon>
        <taxon>Dermabacteraceae</taxon>
        <taxon>Brachybacterium</taxon>
    </lineage>
</organism>
<dbReference type="PROSITE" id="PS01081">
    <property type="entry name" value="HTH_TETR_1"/>
    <property type="match status" value="1"/>
</dbReference>
<dbReference type="PROSITE" id="PS50977">
    <property type="entry name" value="HTH_TETR_2"/>
    <property type="match status" value="1"/>
</dbReference>
<evidence type="ECO:0000256" key="4">
    <source>
        <dbReference type="PROSITE-ProRule" id="PRU00335"/>
    </source>
</evidence>
<evidence type="ECO:0000259" key="5">
    <source>
        <dbReference type="PROSITE" id="PS50977"/>
    </source>
</evidence>
<comment type="caution">
    <text evidence="6">The sequence shown here is derived from an EMBL/GenBank/DDBJ whole genome shotgun (WGS) entry which is preliminary data.</text>
</comment>
<dbReference type="InterPro" id="IPR001647">
    <property type="entry name" value="HTH_TetR"/>
</dbReference>
<accession>A0ABS4YL30</accession>
<name>A0ABS4YL30_9MICO</name>
<reference evidence="6 7" key="1">
    <citation type="submission" date="2021-03" db="EMBL/GenBank/DDBJ databases">
        <title>Sequencing the genomes of 1000 actinobacteria strains.</title>
        <authorList>
            <person name="Klenk H.-P."/>
        </authorList>
    </citation>
    <scope>NUCLEOTIDE SEQUENCE [LARGE SCALE GENOMIC DNA]</scope>
    <source>
        <strain evidence="6 7">DSM 14564</strain>
    </source>
</reference>
<sequence>MGTTSTMSPRIERILQVSRELALQGGMRGITIADIAHHAGVGKGTLYLYWSTKEDLFADLLAHDFLDVLSEIGAAMRDNPANVVPHRLLPLVGSTFEQHPFAATVRSTGPSVRSVMENHPAIVQITRIIGPVAILLRIFPVLRHHGVIRADLPLEMQVHAAAGLMHGLHDIASREPVADLLPGSDPQITLATACTALLEPAVAVNPEAAAREARAALDDACTAAIASLHEHDLGKTVSP</sequence>
<dbReference type="InterPro" id="IPR009057">
    <property type="entry name" value="Homeodomain-like_sf"/>
</dbReference>
<feature type="DNA-binding region" description="H-T-H motif" evidence="4">
    <location>
        <begin position="31"/>
        <end position="50"/>
    </location>
</feature>
<evidence type="ECO:0000313" key="6">
    <source>
        <dbReference type="EMBL" id="MBP2409507.1"/>
    </source>
</evidence>
<evidence type="ECO:0000256" key="3">
    <source>
        <dbReference type="ARBA" id="ARBA00023163"/>
    </source>
</evidence>
<dbReference type="PANTHER" id="PTHR30055">
    <property type="entry name" value="HTH-TYPE TRANSCRIPTIONAL REGULATOR RUTR"/>
    <property type="match status" value="1"/>
</dbReference>
<evidence type="ECO:0000313" key="7">
    <source>
        <dbReference type="Proteomes" id="UP000698222"/>
    </source>
</evidence>
<dbReference type="InterPro" id="IPR050109">
    <property type="entry name" value="HTH-type_TetR-like_transc_reg"/>
</dbReference>
<dbReference type="Proteomes" id="UP000698222">
    <property type="component" value="Unassembled WGS sequence"/>
</dbReference>
<evidence type="ECO:0000256" key="2">
    <source>
        <dbReference type="ARBA" id="ARBA00023125"/>
    </source>
</evidence>
<proteinExistence type="predicted"/>
<evidence type="ECO:0000256" key="1">
    <source>
        <dbReference type="ARBA" id="ARBA00023015"/>
    </source>
</evidence>
<dbReference type="InterPro" id="IPR023772">
    <property type="entry name" value="DNA-bd_HTH_TetR-type_CS"/>
</dbReference>
<dbReference type="PRINTS" id="PR00455">
    <property type="entry name" value="HTHTETR"/>
</dbReference>
<keyword evidence="7" id="KW-1185">Reference proteome</keyword>
<feature type="domain" description="HTH tetR-type" evidence="5">
    <location>
        <begin position="8"/>
        <end position="68"/>
    </location>
</feature>
<dbReference type="SUPFAM" id="SSF46689">
    <property type="entry name" value="Homeodomain-like"/>
    <property type="match status" value="1"/>
</dbReference>
<dbReference type="EMBL" id="JAGIOC010000001">
    <property type="protein sequence ID" value="MBP2409507.1"/>
    <property type="molecule type" value="Genomic_DNA"/>
</dbReference>
<keyword evidence="3" id="KW-0804">Transcription</keyword>
<dbReference type="RefSeq" id="WP_209891581.1">
    <property type="nucleotide sequence ID" value="NZ_BAAAJV010000006.1"/>
</dbReference>
<dbReference type="Gene3D" id="1.10.357.10">
    <property type="entry name" value="Tetracycline Repressor, domain 2"/>
    <property type="match status" value="1"/>
</dbReference>
<keyword evidence="2 4" id="KW-0238">DNA-binding</keyword>
<dbReference type="Pfam" id="PF00440">
    <property type="entry name" value="TetR_N"/>
    <property type="match status" value="1"/>
</dbReference>